<evidence type="ECO:0000313" key="1">
    <source>
        <dbReference type="EMBL" id="QEN04171.1"/>
    </source>
</evidence>
<dbReference type="OrthoDB" id="9800692at2"/>
<evidence type="ECO:0000313" key="2">
    <source>
        <dbReference type="Proteomes" id="UP000323824"/>
    </source>
</evidence>
<reference evidence="1 2" key="1">
    <citation type="submission" date="2019-02" db="EMBL/GenBank/DDBJ databases">
        <authorList>
            <person name="Fomenkov A."/>
            <person name="Dubinina G."/>
            <person name="Grabovich M."/>
            <person name="Vincze T."/>
            <person name="Roberts R.J."/>
        </authorList>
    </citation>
    <scope>NUCLEOTIDE SEQUENCE [LARGE SCALE GENOMIC DNA]</scope>
    <source>
        <strain evidence="1 2">P</strain>
    </source>
</reference>
<dbReference type="InterPro" id="IPR036249">
    <property type="entry name" value="Thioredoxin-like_sf"/>
</dbReference>
<reference evidence="1 2" key="2">
    <citation type="submission" date="2019-09" db="EMBL/GenBank/DDBJ databases">
        <title>Complete Genome Sequence and Methylome Analysis of free living Spirochaetas.</title>
        <authorList>
            <person name="Leshcheva N."/>
            <person name="Mikheeva N."/>
        </authorList>
    </citation>
    <scope>NUCLEOTIDE SEQUENCE [LARGE SCALE GENOMIC DNA]</scope>
    <source>
        <strain evidence="1 2">P</strain>
    </source>
</reference>
<dbReference type="AlphaFoldDB" id="A0A5C1Q9L2"/>
<dbReference type="Gene3D" id="3.40.30.10">
    <property type="entry name" value="Glutaredoxin"/>
    <property type="match status" value="1"/>
</dbReference>
<dbReference type="RefSeq" id="WP_149567422.1">
    <property type="nucleotide sequence ID" value="NZ_CP035807.1"/>
</dbReference>
<dbReference type="SUPFAM" id="SSF52833">
    <property type="entry name" value="Thioredoxin-like"/>
    <property type="match status" value="1"/>
</dbReference>
<dbReference type="EMBL" id="CP035807">
    <property type="protein sequence ID" value="QEN04171.1"/>
    <property type="molecule type" value="Genomic_DNA"/>
</dbReference>
<organism evidence="1 2">
    <name type="scientific">Thiospirochaeta perfilievii</name>
    <dbReference type="NCBI Taxonomy" id="252967"/>
    <lineage>
        <taxon>Bacteria</taxon>
        <taxon>Pseudomonadati</taxon>
        <taxon>Spirochaetota</taxon>
        <taxon>Spirochaetia</taxon>
        <taxon>Spirochaetales</taxon>
        <taxon>Spirochaetaceae</taxon>
        <taxon>Thiospirochaeta</taxon>
    </lineage>
</organism>
<name>A0A5C1Q9L2_9SPIO</name>
<dbReference type="Proteomes" id="UP000323824">
    <property type="component" value="Chromosome"/>
</dbReference>
<sequence length="132" mass="14431">MAKMTLAQLKALRDDKKKEINRRDTDAHDVTIIVGMGTCGIAAGAKDAMSALIDEIKEHELDNVTIKQTGCMGLCHSEPTVDIKAPGMPQTIYGNVDGDIAREIIVKHVIGKELISKYVLDRPASDIMKEQN</sequence>
<dbReference type="KEGG" id="sper:EW093_05450"/>
<gene>
    <name evidence="1" type="ORF">EW093_05450</name>
</gene>
<accession>A0A5C1Q9L2</accession>
<dbReference type="CDD" id="cd02980">
    <property type="entry name" value="TRX_Fd_family"/>
    <property type="match status" value="1"/>
</dbReference>
<proteinExistence type="predicted"/>
<protein>
    <submittedName>
        <fullName evidence="1">(2Fe-2S) ferredoxin domain-containing protein</fullName>
    </submittedName>
</protein>
<keyword evidence="2" id="KW-1185">Reference proteome</keyword>